<comment type="caution">
    <text evidence="1">The sequence shown here is derived from an EMBL/GenBank/DDBJ whole genome shotgun (WGS) entry which is preliminary data.</text>
</comment>
<dbReference type="Pfam" id="PF12785">
    <property type="entry name" value="VESA1_N"/>
    <property type="match status" value="1"/>
</dbReference>
<accession>A0AAD9G576</accession>
<sequence length="1082" mass="118553">MVCCMYYTDVFVGQTGKDNINNLKSALEAVLKESGLTGDLTQLETQLDALASGLGFLAGLPACLCKTKKSVEEGLKKIYEELKNFNYCISKLNCDSCKSNPYPCKCCVIQSIKAVKGCECIKNPSNKASCHCKDSDVSCAKVLAGLEACLHLQCLQSDMEDICKCKAELNCCQKGQCTQASGGSCDFCKKLQTGKSVPTTGLGLSPPNPIRLAGRLEKFFGGKSFFETLCKCDCKGSTSCCCLSCGTGKCSEACSCVSTGQCDHGSSQCPRKTFCLAIDDLKVNTGTSLMKCCKGGTLCHCHLGSGQGSSGCCDGTGKKSVKCMLRRLVTYFKSLEPLSSSVPSKENFKNCCEFICVLKTCEFLKGFLSGSQAKDFKNHLETLKHSSPCGHDLWRTLDDFIYFIRFVFWPRVNAIRVDLENLHKQHCKQCTGGTCTCSTQGSSCQGCTAVLEKLQTHKDVLSLMTRGYVSSYVNSTWESLCKSSPPSPSKCCCGQDSCSCSKSSSPCCKSSSVSCDPSQCCDACPQRKAAKIFLGMLPCLYYGLKILKEKCEVDWKDFLISNKDYSLRHFLVGMGYDLGKLDEKKTGQEISSFLTNLFKDSNGPLEKLYDVSKNYFTSLSSPSHVPSSDSPSQPKTVRDILLWLSGLPFTSGFKDLLQHCKDLCSDIKDPSKTVQFNDFESYLFDSCFLSPFVLGVIEDPGKEALENFPPYYSEWKDFSYPSDTLELFEKFCDFARKIYIPLTFLKFQCERTPDYAGWQECFFGKDCSVSSSSVSSASTSGSTSSSGSCTSCEGSDTYLCTWTEGNKNVHEEHCQNGQCLGFSGSSVSCSSHNSGGSSTCKPCPHHLLRFLCDSDSQSPSSLFKLPSSFLRLDFSQSPPVILDASSDKDFLTMGFSPDNLPTPGRHGRDLYDVLNLFCGSKTSPLTKLFDFSLFVAMRPPETLIELIAFFLQFRFNLWTGPLKTEFSQYASMEPGTPDGSALTNAIEDLYDFSGHPRGSASHLADLQSLFACDGPKGSNATCGRYLFPLNNINGVFTPEFCAVYLSWVCHLGLKLHAMFQKFHEEAKGKFSCCLSSSCEKIV</sequence>
<evidence type="ECO:0000313" key="1">
    <source>
        <dbReference type="EMBL" id="KAK1932141.1"/>
    </source>
</evidence>
<gene>
    <name evidence="1" type="ORF">X943_002467</name>
</gene>
<dbReference type="InterPro" id="IPR024751">
    <property type="entry name" value="VESA1"/>
</dbReference>
<dbReference type="EMBL" id="JAHBMH010000080">
    <property type="protein sequence ID" value="KAK1932141.1"/>
    <property type="molecule type" value="Genomic_DNA"/>
</dbReference>
<organism evidence="1 2">
    <name type="scientific">Babesia divergens</name>
    <dbReference type="NCBI Taxonomy" id="32595"/>
    <lineage>
        <taxon>Eukaryota</taxon>
        <taxon>Sar</taxon>
        <taxon>Alveolata</taxon>
        <taxon>Apicomplexa</taxon>
        <taxon>Aconoidasida</taxon>
        <taxon>Piroplasmida</taxon>
        <taxon>Babesiidae</taxon>
        <taxon>Babesia</taxon>
    </lineage>
</organism>
<proteinExistence type="predicted"/>
<protein>
    <submittedName>
        <fullName evidence="1">Variant erythrocyte surface antigen-1, alpha subunit</fullName>
    </submittedName>
</protein>
<keyword evidence="2" id="KW-1185">Reference proteome</keyword>
<dbReference type="Proteomes" id="UP001195914">
    <property type="component" value="Unassembled WGS sequence"/>
</dbReference>
<reference evidence="1" key="2">
    <citation type="submission" date="2021-05" db="EMBL/GenBank/DDBJ databases">
        <authorList>
            <person name="Pain A."/>
        </authorList>
    </citation>
    <scope>NUCLEOTIDE SEQUENCE</scope>
    <source>
        <strain evidence="1">1802A</strain>
    </source>
</reference>
<name>A0AAD9G576_BABDI</name>
<reference evidence="1" key="1">
    <citation type="journal article" date="2014" name="Nucleic Acids Res.">
        <title>The evolutionary dynamics of variant antigen genes in Babesia reveal a history of genomic innovation underlying host-parasite interaction.</title>
        <authorList>
            <person name="Jackson A.P."/>
            <person name="Otto T.D."/>
            <person name="Darby A."/>
            <person name="Ramaprasad A."/>
            <person name="Xia D."/>
            <person name="Echaide I.E."/>
            <person name="Farber M."/>
            <person name="Gahlot S."/>
            <person name="Gamble J."/>
            <person name="Gupta D."/>
            <person name="Gupta Y."/>
            <person name="Jackson L."/>
            <person name="Malandrin L."/>
            <person name="Malas T.B."/>
            <person name="Moussa E."/>
            <person name="Nair M."/>
            <person name="Reid A.J."/>
            <person name="Sanders M."/>
            <person name="Sharma J."/>
            <person name="Tracey A."/>
            <person name="Quail M.A."/>
            <person name="Weir W."/>
            <person name="Wastling J.M."/>
            <person name="Hall N."/>
            <person name="Willadsen P."/>
            <person name="Lingelbach K."/>
            <person name="Shiels B."/>
            <person name="Tait A."/>
            <person name="Berriman M."/>
            <person name="Allred D.R."/>
            <person name="Pain A."/>
        </authorList>
    </citation>
    <scope>NUCLEOTIDE SEQUENCE</scope>
    <source>
        <strain evidence="1">1802A</strain>
    </source>
</reference>
<evidence type="ECO:0000313" key="2">
    <source>
        <dbReference type="Proteomes" id="UP001195914"/>
    </source>
</evidence>
<dbReference type="AlphaFoldDB" id="A0AAD9G576"/>